<keyword evidence="19" id="KW-1185">Reference proteome</keyword>
<dbReference type="Gene3D" id="2.10.230.10">
    <property type="entry name" value="Heat shock protein DnaJ, cysteine-rich domain"/>
    <property type="match status" value="1"/>
</dbReference>
<name>V5WHW0_9SPIO</name>
<dbReference type="KEGG" id="slr:L21SP2_1357"/>
<evidence type="ECO:0000256" key="10">
    <source>
        <dbReference type="ARBA" id="ARBA00023186"/>
    </source>
</evidence>
<comment type="subcellular location">
    <subcellularLocation>
        <location evidence="1 14">Cytoplasm</location>
    </subcellularLocation>
</comment>
<evidence type="ECO:0000256" key="13">
    <source>
        <dbReference type="ARBA" id="ARBA00067609"/>
    </source>
</evidence>
<dbReference type="PROSITE" id="PS50076">
    <property type="entry name" value="DNAJ_2"/>
    <property type="match status" value="1"/>
</dbReference>
<comment type="function">
    <text evidence="11 14">Participates actively in the response to hyperosmotic and heat shock by preventing the aggregation of stress-denatured proteins and by disaggregating proteins, also in an autonomous, DnaK-independent fashion. Unfolded proteins bind initially to DnaJ; upon interaction with the DnaJ-bound protein, DnaK hydrolyzes its bound ATP, resulting in the formation of a stable complex. GrpE releases ADP from DnaK; ATP binding to DnaK triggers the release of the substrate protein, thus completing the reaction cycle. Several rounds of ATP-dependent interactions between DnaJ, DnaK and GrpE are required for fully efficient folding. Also involved, together with DnaK and GrpE, in the DNA replication of plasmids through activation of initiation proteins.</text>
</comment>
<evidence type="ECO:0000256" key="14">
    <source>
        <dbReference type="HAMAP-Rule" id="MF_01152"/>
    </source>
</evidence>
<dbReference type="GO" id="GO:0031072">
    <property type="term" value="F:heat shock protein binding"/>
    <property type="evidence" value="ECO:0007669"/>
    <property type="project" value="InterPro"/>
</dbReference>
<feature type="repeat" description="CXXCXGXG motif" evidence="14">
    <location>
        <begin position="157"/>
        <end position="164"/>
    </location>
</feature>
<feature type="binding site" evidence="14">
    <location>
        <position position="174"/>
    </location>
    <ligand>
        <name>Zn(2+)</name>
        <dbReference type="ChEBI" id="CHEBI:29105"/>
        <label>2</label>
    </ligand>
</feature>
<dbReference type="PATRIC" id="fig|1307761.3.peg.1350"/>
<dbReference type="InterPro" id="IPR036869">
    <property type="entry name" value="J_dom_sf"/>
</dbReference>
<sequence>MAKRDYYEVLGVSKGASKDEIKKAYRKLAVKHHPDKNPGDKKAEELFKEASEAYEVLADDKKRQTYDQFGFAGLEGMGGGGGGAQDFSSVFRDFGDIFGDFGIFDSFFGGGGRGGGGQRRRSSAVRGSDLRYDLKVPFKDAAFGTKVEVSYNRSVQCESCSGHGAEPGTGKKTCPGCGGTGQVRRSSGFFSIASTCPNCNGDGTIIESPCKTCRGAGRVEKHTRIKVTIPPGIENGKRINIPGQGDAGKNGGPPGDLYVFINVEPHEYYERDGADLYCVIPVDIVQASLGTEITVPTLENKRVKLKIPAGTQNGKILRLRNEGIPHLNNANKRGDLYIKIKVDVPTKLSSKSKDLLKELGELEGSNSSPQPVPLREL</sequence>
<comment type="subunit">
    <text evidence="2 14">Homodimer.</text>
</comment>
<dbReference type="SUPFAM" id="SSF49493">
    <property type="entry name" value="HSP40/DnaJ peptide-binding domain"/>
    <property type="match status" value="2"/>
</dbReference>
<proteinExistence type="inferred from homology"/>
<dbReference type="PROSITE" id="PS51188">
    <property type="entry name" value="ZF_CR"/>
    <property type="match status" value="1"/>
</dbReference>
<dbReference type="STRING" id="1307761.L21SP2_1357"/>
<dbReference type="InterPro" id="IPR012724">
    <property type="entry name" value="DnaJ"/>
</dbReference>
<dbReference type="InterPro" id="IPR002939">
    <property type="entry name" value="DnaJ_C"/>
</dbReference>
<dbReference type="FunFam" id="2.60.260.20:FF:000004">
    <property type="entry name" value="Molecular chaperone DnaJ"/>
    <property type="match status" value="1"/>
</dbReference>
<protein>
    <recommendedName>
        <fullName evidence="13 14">Chaperone protein DnaJ</fullName>
    </recommendedName>
</protein>
<dbReference type="Gene3D" id="1.10.287.110">
    <property type="entry name" value="DnaJ domain"/>
    <property type="match status" value="1"/>
</dbReference>
<dbReference type="Pfam" id="PF01556">
    <property type="entry name" value="DnaJ_C"/>
    <property type="match status" value="1"/>
</dbReference>
<dbReference type="GO" id="GO:0006260">
    <property type="term" value="P:DNA replication"/>
    <property type="evidence" value="ECO:0007669"/>
    <property type="project" value="UniProtKB-KW"/>
</dbReference>
<evidence type="ECO:0000256" key="2">
    <source>
        <dbReference type="ARBA" id="ARBA00011738"/>
    </source>
</evidence>
<keyword evidence="7 14" id="KW-0863">Zinc-finger</keyword>
<dbReference type="GO" id="GO:0005524">
    <property type="term" value="F:ATP binding"/>
    <property type="evidence" value="ECO:0007669"/>
    <property type="project" value="InterPro"/>
</dbReference>
<keyword evidence="3 14" id="KW-0963">Cytoplasm</keyword>
<dbReference type="FunFam" id="1.10.287.110:FF:000034">
    <property type="entry name" value="Chaperone protein DnaJ"/>
    <property type="match status" value="1"/>
</dbReference>
<feature type="repeat" description="CXXCXGXG motif" evidence="14">
    <location>
        <begin position="196"/>
        <end position="203"/>
    </location>
</feature>
<feature type="binding site" evidence="14">
    <location>
        <position position="210"/>
    </location>
    <ligand>
        <name>Zn(2+)</name>
        <dbReference type="ChEBI" id="CHEBI:29105"/>
        <label>1</label>
    </ligand>
</feature>
<keyword evidence="5 14" id="KW-0479">Metal-binding</keyword>
<evidence type="ECO:0000256" key="15">
    <source>
        <dbReference type="PROSITE-ProRule" id="PRU00546"/>
    </source>
</evidence>
<dbReference type="EMBL" id="CP006939">
    <property type="protein sequence ID" value="AHC14756.1"/>
    <property type="molecule type" value="Genomic_DNA"/>
</dbReference>
<dbReference type="Pfam" id="PF00226">
    <property type="entry name" value="DnaJ"/>
    <property type="match status" value="1"/>
</dbReference>
<feature type="binding site" evidence="14">
    <location>
        <position position="196"/>
    </location>
    <ligand>
        <name>Zn(2+)</name>
        <dbReference type="ChEBI" id="CHEBI:29105"/>
        <label>2</label>
    </ligand>
</feature>
<dbReference type="AlphaFoldDB" id="V5WHW0"/>
<evidence type="ECO:0000256" key="5">
    <source>
        <dbReference type="ARBA" id="ARBA00022723"/>
    </source>
</evidence>
<evidence type="ECO:0000256" key="11">
    <source>
        <dbReference type="ARBA" id="ARBA00053423"/>
    </source>
</evidence>
<dbReference type="RefSeq" id="WP_024267679.1">
    <property type="nucleotide sequence ID" value="NC_023035.1"/>
</dbReference>
<evidence type="ECO:0000256" key="6">
    <source>
        <dbReference type="ARBA" id="ARBA00022737"/>
    </source>
</evidence>
<keyword evidence="9 14" id="KW-0346">Stress response</keyword>
<comment type="similarity">
    <text evidence="12 14">Belongs to the DnaJ family.</text>
</comment>
<dbReference type="Pfam" id="PF00684">
    <property type="entry name" value="DnaJ_CXXCXGXG"/>
    <property type="match status" value="1"/>
</dbReference>
<organism evidence="18 19">
    <name type="scientific">Salinispira pacifica</name>
    <dbReference type="NCBI Taxonomy" id="1307761"/>
    <lineage>
        <taxon>Bacteria</taxon>
        <taxon>Pseudomonadati</taxon>
        <taxon>Spirochaetota</taxon>
        <taxon>Spirochaetia</taxon>
        <taxon>Spirochaetales</taxon>
        <taxon>Spirochaetaceae</taxon>
        <taxon>Salinispira</taxon>
    </lineage>
</organism>
<evidence type="ECO:0000256" key="8">
    <source>
        <dbReference type="ARBA" id="ARBA00022833"/>
    </source>
</evidence>
<dbReference type="CDD" id="cd10719">
    <property type="entry name" value="DnaJ_zf"/>
    <property type="match status" value="1"/>
</dbReference>
<dbReference type="PROSITE" id="PS00636">
    <property type="entry name" value="DNAJ_1"/>
    <property type="match status" value="1"/>
</dbReference>
<dbReference type="GO" id="GO:0005737">
    <property type="term" value="C:cytoplasm"/>
    <property type="evidence" value="ECO:0007669"/>
    <property type="project" value="UniProtKB-SubCell"/>
</dbReference>
<dbReference type="SUPFAM" id="SSF57938">
    <property type="entry name" value="DnaJ/Hsp40 cysteine-rich domain"/>
    <property type="match status" value="1"/>
</dbReference>
<feature type="binding site" evidence="14">
    <location>
        <position position="177"/>
    </location>
    <ligand>
        <name>Zn(2+)</name>
        <dbReference type="ChEBI" id="CHEBI:29105"/>
        <label>2</label>
    </ligand>
</feature>
<dbReference type="Gene3D" id="2.60.260.20">
    <property type="entry name" value="Urease metallochaperone UreE, N-terminal domain"/>
    <property type="match status" value="2"/>
</dbReference>
<dbReference type="NCBIfam" id="TIGR02349">
    <property type="entry name" value="DnaJ_bact"/>
    <property type="match status" value="1"/>
</dbReference>
<dbReference type="GO" id="GO:0051082">
    <property type="term" value="F:unfolded protein binding"/>
    <property type="evidence" value="ECO:0007669"/>
    <property type="project" value="UniProtKB-UniRule"/>
</dbReference>
<gene>
    <name evidence="14" type="primary">dnaJ</name>
    <name evidence="18" type="ORF">L21SP2_1357</name>
</gene>
<feature type="repeat" description="CXXCXGXG motif" evidence="14">
    <location>
        <begin position="210"/>
        <end position="217"/>
    </location>
</feature>
<keyword evidence="6 14" id="KW-0677">Repeat</keyword>
<dbReference type="InterPro" id="IPR008971">
    <property type="entry name" value="HSP40/DnaJ_pept-bd"/>
</dbReference>
<dbReference type="eggNOG" id="COG0484">
    <property type="taxonomic scope" value="Bacteria"/>
</dbReference>
<evidence type="ECO:0000256" key="1">
    <source>
        <dbReference type="ARBA" id="ARBA00004496"/>
    </source>
</evidence>
<dbReference type="GO" id="GO:0009408">
    <property type="term" value="P:response to heat"/>
    <property type="evidence" value="ECO:0007669"/>
    <property type="project" value="InterPro"/>
</dbReference>
<feature type="binding site" evidence="14">
    <location>
        <position position="199"/>
    </location>
    <ligand>
        <name>Zn(2+)</name>
        <dbReference type="ChEBI" id="CHEBI:29105"/>
        <label>2</label>
    </ligand>
</feature>
<comment type="domain">
    <text evidence="14">The J domain is necessary and sufficient to stimulate DnaK ATPase activity. Zinc center 1 plays an important role in the autonomous, DnaK-independent chaperone activity of DnaJ. Zinc center 2 is essential for interaction with DnaK and for DnaJ activity.</text>
</comment>
<feature type="repeat" description="CXXCXGXG motif" evidence="14">
    <location>
        <begin position="174"/>
        <end position="181"/>
    </location>
</feature>
<evidence type="ECO:0000256" key="3">
    <source>
        <dbReference type="ARBA" id="ARBA00022490"/>
    </source>
</evidence>
<dbReference type="NCBIfam" id="NF008035">
    <property type="entry name" value="PRK10767.1"/>
    <property type="match status" value="1"/>
</dbReference>
<evidence type="ECO:0000313" key="18">
    <source>
        <dbReference type="EMBL" id="AHC14756.1"/>
    </source>
</evidence>
<dbReference type="SUPFAM" id="SSF46565">
    <property type="entry name" value="Chaperone J-domain"/>
    <property type="match status" value="1"/>
</dbReference>
<reference evidence="18 19" key="1">
    <citation type="journal article" date="2015" name="Stand. Genomic Sci.">
        <title>Complete genome sequence and description of Salinispira pacifica gen. nov., sp. nov., a novel spirochaete isolated form a hypersaline microbial mat.</title>
        <authorList>
            <person name="Ben Hania W."/>
            <person name="Joseph M."/>
            <person name="Schumann P."/>
            <person name="Bunk B."/>
            <person name="Fiebig A."/>
            <person name="Sproer C."/>
            <person name="Klenk H.P."/>
            <person name="Fardeau M.L."/>
            <person name="Spring S."/>
        </authorList>
    </citation>
    <scope>NUCLEOTIDE SEQUENCE [LARGE SCALE GENOMIC DNA]</scope>
    <source>
        <strain evidence="18 19">L21-RPul-D2</strain>
    </source>
</reference>
<evidence type="ECO:0000256" key="4">
    <source>
        <dbReference type="ARBA" id="ARBA00022705"/>
    </source>
</evidence>
<feature type="binding site" evidence="14">
    <location>
        <position position="160"/>
    </location>
    <ligand>
        <name>Zn(2+)</name>
        <dbReference type="ChEBI" id="CHEBI:29105"/>
        <label>1</label>
    </ligand>
</feature>
<accession>V5WHW0</accession>
<evidence type="ECO:0000256" key="12">
    <source>
        <dbReference type="ARBA" id="ARBA00061004"/>
    </source>
</evidence>
<dbReference type="InterPro" id="IPR001305">
    <property type="entry name" value="HSP_DnaJ_Cys-rich_dom"/>
</dbReference>
<dbReference type="Proteomes" id="UP000018680">
    <property type="component" value="Chromosome"/>
</dbReference>
<keyword evidence="10 14" id="KW-0143">Chaperone</keyword>
<dbReference type="GO" id="GO:0042026">
    <property type="term" value="P:protein refolding"/>
    <property type="evidence" value="ECO:0007669"/>
    <property type="project" value="TreeGrafter"/>
</dbReference>
<evidence type="ECO:0000259" key="17">
    <source>
        <dbReference type="PROSITE" id="PS51188"/>
    </source>
</evidence>
<dbReference type="CDD" id="cd06257">
    <property type="entry name" value="DnaJ"/>
    <property type="match status" value="1"/>
</dbReference>
<dbReference type="FunFam" id="2.10.230.10:FF:000002">
    <property type="entry name" value="Molecular chaperone DnaJ"/>
    <property type="match status" value="1"/>
</dbReference>
<dbReference type="SMART" id="SM00271">
    <property type="entry name" value="DnaJ"/>
    <property type="match status" value="1"/>
</dbReference>
<evidence type="ECO:0000313" key="19">
    <source>
        <dbReference type="Proteomes" id="UP000018680"/>
    </source>
</evidence>
<keyword evidence="8 14" id="KW-0862">Zinc</keyword>
<feature type="domain" description="CR-type" evidence="17">
    <location>
        <begin position="144"/>
        <end position="222"/>
    </location>
</feature>
<feature type="zinc finger region" description="CR-type" evidence="15">
    <location>
        <begin position="144"/>
        <end position="222"/>
    </location>
</feature>
<dbReference type="PANTHER" id="PTHR43096">
    <property type="entry name" value="DNAJ HOMOLOG 1, MITOCHONDRIAL-RELATED"/>
    <property type="match status" value="1"/>
</dbReference>
<feature type="binding site" evidence="14">
    <location>
        <position position="157"/>
    </location>
    <ligand>
        <name>Zn(2+)</name>
        <dbReference type="ChEBI" id="CHEBI:29105"/>
        <label>1</label>
    </ligand>
</feature>
<dbReference type="InterPro" id="IPR036410">
    <property type="entry name" value="HSP_DnaJ_Cys-rich_dom_sf"/>
</dbReference>
<dbReference type="GO" id="GO:0008270">
    <property type="term" value="F:zinc ion binding"/>
    <property type="evidence" value="ECO:0007669"/>
    <property type="project" value="UniProtKB-UniRule"/>
</dbReference>
<comment type="cofactor">
    <cofactor evidence="14">
        <name>Zn(2+)</name>
        <dbReference type="ChEBI" id="CHEBI:29105"/>
    </cofactor>
    <text evidence="14">Binds 2 Zn(2+) ions per monomer.</text>
</comment>
<dbReference type="HOGENOM" id="CLU_017633_0_7_12"/>
<dbReference type="InterPro" id="IPR018253">
    <property type="entry name" value="DnaJ_domain_CS"/>
</dbReference>
<dbReference type="InterPro" id="IPR001623">
    <property type="entry name" value="DnaJ_domain"/>
</dbReference>
<evidence type="ECO:0000259" key="16">
    <source>
        <dbReference type="PROSITE" id="PS50076"/>
    </source>
</evidence>
<dbReference type="PRINTS" id="PR00625">
    <property type="entry name" value="JDOMAIN"/>
</dbReference>
<keyword evidence="4 14" id="KW-0235">DNA replication</keyword>
<dbReference type="OrthoDB" id="9779889at2"/>
<dbReference type="CDD" id="cd10747">
    <property type="entry name" value="DnaJ_C"/>
    <property type="match status" value="1"/>
</dbReference>
<evidence type="ECO:0000256" key="9">
    <source>
        <dbReference type="ARBA" id="ARBA00023016"/>
    </source>
</evidence>
<evidence type="ECO:0000256" key="7">
    <source>
        <dbReference type="ARBA" id="ARBA00022771"/>
    </source>
</evidence>
<dbReference type="PANTHER" id="PTHR43096:SF10">
    <property type="entry name" value="CHAPERONE PROTEIN DNAJ A6, CHLOROPLASTIC"/>
    <property type="match status" value="1"/>
</dbReference>
<feature type="domain" description="J" evidence="16">
    <location>
        <begin position="5"/>
        <end position="70"/>
    </location>
</feature>
<feature type="binding site" evidence="14">
    <location>
        <position position="213"/>
    </location>
    <ligand>
        <name>Zn(2+)</name>
        <dbReference type="ChEBI" id="CHEBI:29105"/>
        <label>1</label>
    </ligand>
</feature>
<dbReference type="HAMAP" id="MF_01152">
    <property type="entry name" value="DnaJ"/>
    <property type="match status" value="1"/>
</dbReference>